<dbReference type="KEGG" id="char:122129884"/>
<evidence type="ECO:0000256" key="2">
    <source>
        <dbReference type="SAM" id="SignalP"/>
    </source>
</evidence>
<accession>A0A8M1KFB8</accession>
<name>A0A8M1KFB8_CLUHA</name>
<protein>
    <submittedName>
        <fullName evidence="4">Podocalyxin-like protein 2</fullName>
    </submittedName>
</protein>
<dbReference type="GO" id="GO:0050901">
    <property type="term" value="P:leukocyte tethering or rolling"/>
    <property type="evidence" value="ECO:0007669"/>
    <property type="project" value="TreeGrafter"/>
</dbReference>
<dbReference type="Proteomes" id="UP000515152">
    <property type="component" value="Unplaced"/>
</dbReference>
<evidence type="ECO:0000313" key="4">
    <source>
        <dbReference type="RefSeq" id="XP_042560549.1"/>
    </source>
</evidence>
<keyword evidence="3" id="KW-1185">Reference proteome</keyword>
<dbReference type="GeneID" id="122129884"/>
<dbReference type="PANTHER" id="PTHR15594:SF1">
    <property type="entry name" value="PODOCALYXIN-LIKE PROTEIN 2"/>
    <property type="match status" value="1"/>
</dbReference>
<feature type="compositionally biased region" description="Acidic residues" evidence="1">
    <location>
        <begin position="267"/>
        <end position="284"/>
    </location>
</feature>
<feature type="compositionally biased region" description="Low complexity" evidence="1">
    <location>
        <begin position="216"/>
        <end position="225"/>
    </location>
</feature>
<feature type="signal peptide" evidence="2">
    <location>
        <begin position="1"/>
        <end position="26"/>
    </location>
</feature>
<evidence type="ECO:0000313" key="3">
    <source>
        <dbReference type="Proteomes" id="UP000515152"/>
    </source>
</evidence>
<feature type="compositionally biased region" description="Basic and acidic residues" evidence="1">
    <location>
        <begin position="301"/>
        <end position="310"/>
    </location>
</feature>
<feature type="region of interest" description="Disordered" evidence="1">
    <location>
        <begin position="65"/>
        <end position="107"/>
    </location>
</feature>
<feature type="region of interest" description="Disordered" evidence="1">
    <location>
        <begin position="129"/>
        <end position="312"/>
    </location>
</feature>
<evidence type="ECO:0000256" key="1">
    <source>
        <dbReference type="SAM" id="MobiDB-lite"/>
    </source>
</evidence>
<feature type="compositionally biased region" description="Acidic residues" evidence="1">
    <location>
        <begin position="155"/>
        <end position="164"/>
    </location>
</feature>
<dbReference type="OrthoDB" id="6352820at2759"/>
<dbReference type="InterPro" id="IPR042397">
    <property type="entry name" value="PODXL2"/>
</dbReference>
<organism evidence="3 4">
    <name type="scientific">Clupea harengus</name>
    <name type="common">Atlantic herring</name>
    <dbReference type="NCBI Taxonomy" id="7950"/>
    <lineage>
        <taxon>Eukaryota</taxon>
        <taxon>Metazoa</taxon>
        <taxon>Chordata</taxon>
        <taxon>Craniata</taxon>
        <taxon>Vertebrata</taxon>
        <taxon>Euteleostomi</taxon>
        <taxon>Actinopterygii</taxon>
        <taxon>Neopterygii</taxon>
        <taxon>Teleostei</taxon>
        <taxon>Clupei</taxon>
        <taxon>Clupeiformes</taxon>
        <taxon>Clupeoidei</taxon>
        <taxon>Clupeidae</taxon>
        <taxon>Clupea</taxon>
    </lineage>
</organism>
<sequence length="423" mass="45883">MSAVYFTNKLLFGSLLLLLLVRSGSLRETSSHQLLPDLPHPYRTLSSSSSSSYAAASVTPDDQADLLPLANRDPDPQHVPGFLESSQESGFYSEDSEENKPSPASVHLWDTREEDNNTGLDSESLIGYSLSSLHPNSSTPPPAPSSPSPSLVESVDSDLWEMESESSGVLSEPAYGLSPTDASVVAQSTVTDASDNTGPLLGHRGEQAWGTAAPDGAASEEQQGAAEEERRSVGRESSVPTQVPTIAEMGPVPSGVPLQPEVSEHDGTEEEEEMVGGEEEEEEERMLAPGGGEEEDEEERGEEREWMESRGRHHHTPLTTVLSSSVMPALVFTQVPWQHLGPSDTDGQEEQESELRHGDTEYMTESDLLNPQLSQETVQVICVDWSNLAGKGYIILNMTDNFDCVRTLPVAMQNHLLDGLFQV</sequence>
<proteinExistence type="predicted"/>
<dbReference type="PANTHER" id="PTHR15594">
    <property type="entry name" value="PODOCALYXIN-LIKE PROTEIN 2"/>
    <property type="match status" value="1"/>
</dbReference>
<gene>
    <name evidence="4" type="primary">LOC122129884</name>
</gene>
<feature type="compositionally biased region" description="Polar residues" evidence="1">
    <location>
        <begin position="185"/>
        <end position="197"/>
    </location>
</feature>
<feature type="chain" id="PRO_5035480478" evidence="2">
    <location>
        <begin position="27"/>
        <end position="423"/>
    </location>
</feature>
<feature type="compositionally biased region" description="Pro residues" evidence="1">
    <location>
        <begin position="138"/>
        <end position="147"/>
    </location>
</feature>
<dbReference type="RefSeq" id="XP_042560549.1">
    <property type="nucleotide sequence ID" value="XM_042704615.1"/>
</dbReference>
<dbReference type="AlphaFoldDB" id="A0A8M1KFB8"/>
<keyword evidence="2" id="KW-0732">Signal</keyword>
<feature type="non-terminal residue" evidence="4">
    <location>
        <position position="423"/>
    </location>
</feature>
<reference evidence="4" key="1">
    <citation type="submission" date="2025-08" db="UniProtKB">
        <authorList>
            <consortium name="RefSeq"/>
        </authorList>
    </citation>
    <scope>IDENTIFICATION</scope>
</reference>